<dbReference type="InterPro" id="IPR003675">
    <property type="entry name" value="Rce1/LyrA-like_dom"/>
</dbReference>
<evidence type="ECO:0000256" key="1">
    <source>
        <dbReference type="SAM" id="Phobius"/>
    </source>
</evidence>
<keyword evidence="4" id="KW-1185">Reference proteome</keyword>
<name>A0A1G9PHN7_9FIRM</name>
<dbReference type="STRING" id="1121325.SAMN04515677_104347"/>
<feature type="transmembrane region" description="Helical" evidence="1">
    <location>
        <begin position="83"/>
        <end position="106"/>
    </location>
</feature>
<dbReference type="GO" id="GO:0004175">
    <property type="term" value="F:endopeptidase activity"/>
    <property type="evidence" value="ECO:0007669"/>
    <property type="project" value="UniProtKB-ARBA"/>
</dbReference>
<dbReference type="Pfam" id="PF02517">
    <property type="entry name" value="Rce1-like"/>
    <property type="match status" value="1"/>
</dbReference>
<reference evidence="3 4" key="1">
    <citation type="submission" date="2016-10" db="EMBL/GenBank/DDBJ databases">
        <authorList>
            <person name="de Groot N.N."/>
        </authorList>
    </citation>
    <scope>NUCLEOTIDE SEQUENCE [LARGE SCALE GENOMIC DNA]</scope>
    <source>
        <strain evidence="3 4">DSM 797</strain>
    </source>
</reference>
<feature type="transmembrane region" description="Helical" evidence="1">
    <location>
        <begin position="126"/>
        <end position="148"/>
    </location>
</feature>
<keyword evidence="1" id="KW-0812">Transmembrane</keyword>
<accession>A0A1G9PHN7</accession>
<sequence length="280" mass="32434">MERYFDKISLFKLIFIYIAITIAIGTISEVEVLKDKSFLDENFWMTVVNSTMLIYFIFKFKIIKDDYIDTFNSFKLKVNYKEVITLSIIDLVMVFSICAVVISIIYKINPEIVDSMLSEPVEKLSFISTVFLFTFTVILAPIVEEIVFRGILLRRISFKFGVRKGIILSSIVFAILHPGLGHVFSFIAGVIFSLIYLKYNNILISTITHMCYNFLYFIATVFSMFFANQNASISNIESTIYIFVGILGLVFSFRYLFKYIKVNFPEKNSEENILKSYSEI</sequence>
<evidence type="ECO:0000259" key="2">
    <source>
        <dbReference type="Pfam" id="PF02517"/>
    </source>
</evidence>
<feature type="transmembrane region" description="Helical" evidence="1">
    <location>
        <begin position="9"/>
        <end position="28"/>
    </location>
</feature>
<dbReference type="Proteomes" id="UP000199068">
    <property type="component" value="Unassembled WGS sequence"/>
</dbReference>
<feature type="transmembrane region" description="Helical" evidence="1">
    <location>
        <begin position="239"/>
        <end position="257"/>
    </location>
</feature>
<feature type="transmembrane region" description="Helical" evidence="1">
    <location>
        <begin position="211"/>
        <end position="227"/>
    </location>
</feature>
<dbReference type="PANTHER" id="PTHR43592">
    <property type="entry name" value="CAAX AMINO TERMINAL PROTEASE"/>
    <property type="match status" value="1"/>
</dbReference>
<proteinExistence type="predicted"/>
<gene>
    <name evidence="3" type="ORF">SAMN04515677_104347</name>
</gene>
<dbReference type="GO" id="GO:0080120">
    <property type="term" value="P:CAAX-box protein maturation"/>
    <property type="evidence" value="ECO:0007669"/>
    <property type="project" value="UniProtKB-ARBA"/>
</dbReference>
<keyword evidence="1" id="KW-1133">Transmembrane helix</keyword>
<keyword evidence="1" id="KW-0472">Membrane</keyword>
<organism evidence="3 4">
    <name type="scientific">Romboutsia lituseburensis DSM 797</name>
    <dbReference type="NCBI Taxonomy" id="1121325"/>
    <lineage>
        <taxon>Bacteria</taxon>
        <taxon>Bacillati</taxon>
        <taxon>Bacillota</taxon>
        <taxon>Clostridia</taxon>
        <taxon>Peptostreptococcales</taxon>
        <taxon>Peptostreptococcaceae</taxon>
        <taxon>Romboutsia</taxon>
    </lineage>
</organism>
<feature type="transmembrane region" description="Helical" evidence="1">
    <location>
        <begin position="43"/>
        <end position="62"/>
    </location>
</feature>
<feature type="domain" description="CAAX prenyl protease 2/Lysostaphin resistance protein A-like" evidence="2">
    <location>
        <begin position="128"/>
        <end position="215"/>
    </location>
</feature>
<evidence type="ECO:0000313" key="3">
    <source>
        <dbReference type="EMBL" id="SDL97717.1"/>
    </source>
</evidence>
<dbReference type="AlphaFoldDB" id="A0A1G9PHN7"/>
<dbReference type="RefSeq" id="WP_092725755.1">
    <property type="nucleotide sequence ID" value="NZ_FNGW01000004.1"/>
</dbReference>
<dbReference type="PANTHER" id="PTHR43592:SF15">
    <property type="entry name" value="CAAX AMINO TERMINAL PROTEASE FAMILY PROTEIN"/>
    <property type="match status" value="1"/>
</dbReference>
<evidence type="ECO:0000313" key="4">
    <source>
        <dbReference type="Proteomes" id="UP000199068"/>
    </source>
</evidence>
<dbReference type="EMBL" id="FNGW01000004">
    <property type="protein sequence ID" value="SDL97717.1"/>
    <property type="molecule type" value="Genomic_DNA"/>
</dbReference>
<protein>
    <recommendedName>
        <fullName evidence="2">CAAX prenyl protease 2/Lysostaphin resistance protein A-like domain-containing protein</fullName>
    </recommendedName>
</protein>